<dbReference type="EnsemblPlants" id="KQK89762">
    <property type="protein sequence ID" value="KQK89762"/>
    <property type="gene ID" value="SETIT_038184mg"/>
</dbReference>
<dbReference type="Proteomes" id="UP000004995">
    <property type="component" value="Unassembled WGS sequence"/>
</dbReference>
<organism evidence="2 3">
    <name type="scientific">Setaria italica</name>
    <name type="common">Foxtail millet</name>
    <name type="synonym">Panicum italicum</name>
    <dbReference type="NCBI Taxonomy" id="4555"/>
    <lineage>
        <taxon>Eukaryota</taxon>
        <taxon>Viridiplantae</taxon>
        <taxon>Streptophyta</taxon>
        <taxon>Embryophyta</taxon>
        <taxon>Tracheophyta</taxon>
        <taxon>Spermatophyta</taxon>
        <taxon>Magnoliopsida</taxon>
        <taxon>Liliopsida</taxon>
        <taxon>Poales</taxon>
        <taxon>Poaceae</taxon>
        <taxon>PACMAD clade</taxon>
        <taxon>Panicoideae</taxon>
        <taxon>Panicodae</taxon>
        <taxon>Paniceae</taxon>
        <taxon>Cenchrinae</taxon>
        <taxon>Setaria</taxon>
    </lineage>
</organism>
<dbReference type="EMBL" id="AGNK02005802">
    <property type="status" value="NOT_ANNOTATED_CDS"/>
    <property type="molecule type" value="Genomic_DNA"/>
</dbReference>
<reference evidence="2" key="2">
    <citation type="submission" date="2018-08" db="UniProtKB">
        <authorList>
            <consortium name="EnsemblPlants"/>
        </authorList>
    </citation>
    <scope>IDENTIFICATION</scope>
    <source>
        <strain evidence="2">Yugu1</strain>
    </source>
</reference>
<dbReference type="AlphaFoldDB" id="K4AH30"/>
<accession>K4AH30</accession>
<reference evidence="3" key="1">
    <citation type="journal article" date="2012" name="Nat. Biotechnol.">
        <title>Reference genome sequence of the model plant Setaria.</title>
        <authorList>
            <person name="Bennetzen J.L."/>
            <person name="Schmutz J."/>
            <person name="Wang H."/>
            <person name="Percifield R."/>
            <person name="Hawkins J."/>
            <person name="Pontaroli A.C."/>
            <person name="Estep M."/>
            <person name="Feng L."/>
            <person name="Vaughn J.N."/>
            <person name="Grimwood J."/>
            <person name="Jenkins J."/>
            <person name="Barry K."/>
            <person name="Lindquist E."/>
            <person name="Hellsten U."/>
            <person name="Deshpande S."/>
            <person name="Wang X."/>
            <person name="Wu X."/>
            <person name="Mitros T."/>
            <person name="Triplett J."/>
            <person name="Yang X."/>
            <person name="Ye C.Y."/>
            <person name="Mauro-Herrera M."/>
            <person name="Wang L."/>
            <person name="Li P."/>
            <person name="Sharma M."/>
            <person name="Sharma R."/>
            <person name="Ronald P.C."/>
            <person name="Panaud O."/>
            <person name="Kellogg E.A."/>
            <person name="Brutnell T.P."/>
            <person name="Doust A.N."/>
            <person name="Tuskan G.A."/>
            <person name="Rokhsar D."/>
            <person name="Devos K.M."/>
        </authorList>
    </citation>
    <scope>NUCLEOTIDE SEQUENCE [LARGE SCALE GENOMIC DNA]</scope>
    <source>
        <strain evidence="3">cv. Yugu1</strain>
    </source>
</reference>
<feature type="region of interest" description="Disordered" evidence="1">
    <location>
        <begin position="63"/>
        <end position="101"/>
    </location>
</feature>
<feature type="region of interest" description="Disordered" evidence="1">
    <location>
        <begin position="1"/>
        <end position="23"/>
    </location>
</feature>
<name>K4AH30_SETIT</name>
<dbReference type="Gramene" id="KQK89763">
    <property type="protein sequence ID" value="KQK89763"/>
    <property type="gene ID" value="SETIT_038184mg"/>
</dbReference>
<sequence>MGSRVATAAHHGGGGQPCVHSSPWRRRRRLGLAPDVCRCCGGGAAAAALRSGSGRGVIQWLERDGAGEGRPQTTAVGAGDARHGSVGEGRPPAICGGNKVT</sequence>
<keyword evidence="3" id="KW-1185">Reference proteome</keyword>
<dbReference type="Gramene" id="KQK89762">
    <property type="protein sequence ID" value="KQK89762"/>
    <property type="gene ID" value="SETIT_038184mg"/>
</dbReference>
<dbReference type="HOGENOM" id="CLU_2296582_0_0_1"/>
<evidence type="ECO:0000313" key="2">
    <source>
        <dbReference type="EnsemblPlants" id="KQK89762"/>
    </source>
</evidence>
<evidence type="ECO:0008006" key="4">
    <source>
        <dbReference type="Google" id="ProtNLM"/>
    </source>
</evidence>
<evidence type="ECO:0000256" key="1">
    <source>
        <dbReference type="SAM" id="MobiDB-lite"/>
    </source>
</evidence>
<evidence type="ECO:0000313" key="3">
    <source>
        <dbReference type="Proteomes" id="UP000004995"/>
    </source>
</evidence>
<dbReference type="EnsemblPlants" id="KQK89763">
    <property type="protein sequence ID" value="KQK89763"/>
    <property type="gene ID" value="SETIT_038184mg"/>
</dbReference>
<proteinExistence type="predicted"/>
<protein>
    <recommendedName>
        <fullName evidence="4">DUF834 domain-containing protein</fullName>
    </recommendedName>
</protein>